<keyword evidence="2" id="KW-1185">Reference proteome</keyword>
<gene>
    <name evidence="1" type="ORF">ACFP0N_11090</name>
</gene>
<reference evidence="2" key="1">
    <citation type="journal article" date="2019" name="Int. J. Syst. Evol. Microbiol.">
        <title>The Global Catalogue of Microorganisms (GCM) 10K type strain sequencing project: providing services to taxonomists for standard genome sequencing and annotation.</title>
        <authorList>
            <consortium name="The Broad Institute Genomics Platform"/>
            <consortium name="The Broad Institute Genome Sequencing Center for Infectious Disease"/>
            <person name="Wu L."/>
            <person name="Ma J."/>
        </authorList>
    </citation>
    <scope>NUCLEOTIDE SEQUENCE [LARGE SCALE GENOMIC DNA]</scope>
    <source>
        <strain evidence="2">CGMCC 4.1469</strain>
    </source>
</reference>
<sequence length="65" mass="7335">MVRIERRRIRARVTAGHVHLWTVCLKDRPQRQGEVLEMFVGGTARLLVTNDGAAPLALTVEPWAD</sequence>
<proteinExistence type="predicted"/>
<dbReference type="RefSeq" id="WP_313761680.1">
    <property type="nucleotide sequence ID" value="NZ_BAAAVH010000049.1"/>
</dbReference>
<protein>
    <submittedName>
        <fullName evidence="1">Uncharacterized protein</fullName>
    </submittedName>
</protein>
<evidence type="ECO:0000313" key="1">
    <source>
        <dbReference type="EMBL" id="MFC5885516.1"/>
    </source>
</evidence>
<accession>A0ABW1EWS4</accession>
<dbReference type="Proteomes" id="UP001596067">
    <property type="component" value="Unassembled WGS sequence"/>
</dbReference>
<evidence type="ECO:0000313" key="2">
    <source>
        <dbReference type="Proteomes" id="UP001596067"/>
    </source>
</evidence>
<name>A0ABW1EWS4_9ACTN</name>
<dbReference type="EMBL" id="JBHSOD010000010">
    <property type="protein sequence ID" value="MFC5885516.1"/>
    <property type="molecule type" value="Genomic_DNA"/>
</dbReference>
<comment type="caution">
    <text evidence="1">The sequence shown here is derived from an EMBL/GenBank/DDBJ whole genome shotgun (WGS) entry which is preliminary data.</text>
</comment>
<organism evidence="1 2">
    <name type="scientific">Kitasatospora aburaviensis</name>
    <dbReference type="NCBI Taxonomy" id="67265"/>
    <lineage>
        <taxon>Bacteria</taxon>
        <taxon>Bacillati</taxon>
        <taxon>Actinomycetota</taxon>
        <taxon>Actinomycetes</taxon>
        <taxon>Kitasatosporales</taxon>
        <taxon>Streptomycetaceae</taxon>
        <taxon>Kitasatospora</taxon>
    </lineage>
</organism>